<dbReference type="Proteomes" id="UP000224432">
    <property type="component" value="Segment"/>
</dbReference>
<dbReference type="KEGG" id="vg:60323401"/>
<gene>
    <name evidence="2" type="primary">94</name>
    <name evidence="2" type="ORF">SEA_AMOHNITION_94</name>
</gene>
<feature type="region of interest" description="Disordered" evidence="1">
    <location>
        <begin position="1"/>
        <end position="24"/>
    </location>
</feature>
<feature type="region of interest" description="Disordered" evidence="1">
    <location>
        <begin position="51"/>
        <end position="83"/>
    </location>
</feature>
<dbReference type="RefSeq" id="YP_009951958.1">
    <property type="nucleotide sequence ID" value="NC_051606.1"/>
</dbReference>
<evidence type="ECO:0000313" key="2">
    <source>
        <dbReference type="EMBL" id="ASR86374.1"/>
    </source>
</evidence>
<reference evidence="2 3" key="1">
    <citation type="submission" date="2017-05" db="EMBL/GenBank/DDBJ databases">
        <authorList>
            <person name="Paudel S."/>
            <person name="Amoh N.Y."/>
            <person name="Buchser W.J."/>
            <person name="Forsyth M.H."/>
            <person name="Saha M.S."/>
            <person name="Stoner T.H."/>
            <person name="Garlena R.A."/>
            <person name="Russell D.A."/>
            <person name="Pope W.H."/>
            <person name="Jacobs-Sera D."/>
            <person name="Hatfull G.F."/>
        </authorList>
    </citation>
    <scope>NUCLEOTIDE SEQUENCE [LARGE SCALE GENOMIC DNA]</scope>
</reference>
<proteinExistence type="predicted"/>
<dbReference type="EMBL" id="MF140398">
    <property type="protein sequence ID" value="ASR86374.1"/>
    <property type="molecule type" value="Genomic_DNA"/>
</dbReference>
<name>A0A222ZNN5_9CAUD</name>
<accession>A0A222ZNN5</accession>
<protein>
    <submittedName>
        <fullName evidence="2">Uncharacterized protein</fullName>
    </submittedName>
</protein>
<keyword evidence="3" id="KW-1185">Reference proteome</keyword>
<evidence type="ECO:0000313" key="3">
    <source>
        <dbReference type="Proteomes" id="UP000224432"/>
    </source>
</evidence>
<evidence type="ECO:0000256" key="1">
    <source>
        <dbReference type="SAM" id="MobiDB-lite"/>
    </source>
</evidence>
<sequence length="83" mass="8791">MAQDSTEPTGTEAPAAAPDDEAAQQAVLKARGEALLANATGDPETFVQTVYTPLDPTEANRKAARRTPPRKGTLQPAKYEPLD</sequence>
<organism evidence="2 3">
    <name type="scientific">Mycobacterium phage Amohnition</name>
    <dbReference type="NCBI Taxonomy" id="2015874"/>
    <lineage>
        <taxon>Viruses</taxon>
        <taxon>Duplodnaviria</taxon>
        <taxon>Heunggongvirae</taxon>
        <taxon>Uroviricota</taxon>
        <taxon>Caudoviricetes</taxon>
        <taxon>Weiservirinae</taxon>
        <taxon>Amginevirus</taxon>
        <taxon>Amginevirus amohnition</taxon>
    </lineage>
</organism>
<dbReference type="GeneID" id="60323401"/>